<dbReference type="Proteomes" id="UP000254869">
    <property type="component" value="Unassembled WGS sequence"/>
</dbReference>
<evidence type="ECO:0000256" key="1">
    <source>
        <dbReference type="SAM" id="MobiDB-lite"/>
    </source>
</evidence>
<comment type="caution">
    <text evidence="2">The sequence shown here is derived from an EMBL/GenBank/DDBJ whole genome shotgun (WGS) entry which is preliminary data.</text>
</comment>
<keyword evidence="3" id="KW-1185">Reference proteome</keyword>
<evidence type="ECO:0000313" key="3">
    <source>
        <dbReference type="Proteomes" id="UP000254869"/>
    </source>
</evidence>
<dbReference type="STRING" id="1210086.GCA_001613105_01777"/>
<dbReference type="EMBL" id="QQBC01000004">
    <property type="protein sequence ID" value="RDI66828.1"/>
    <property type="molecule type" value="Genomic_DNA"/>
</dbReference>
<reference evidence="2 3" key="1">
    <citation type="submission" date="2018-07" db="EMBL/GenBank/DDBJ databases">
        <title>Genomic Encyclopedia of Type Strains, Phase IV (KMG-IV): sequencing the most valuable type-strain genomes for metagenomic binning, comparative biology and taxonomic classification.</title>
        <authorList>
            <person name="Goeker M."/>
        </authorList>
    </citation>
    <scope>NUCLEOTIDE SEQUENCE [LARGE SCALE GENOMIC DNA]</scope>
    <source>
        <strain evidence="2 3">DSM 44290</strain>
    </source>
</reference>
<name>A0A370I808_9NOCA</name>
<proteinExistence type="predicted"/>
<organism evidence="2 3">
    <name type="scientific">Nocardia pseudobrasiliensis</name>
    <dbReference type="NCBI Taxonomy" id="45979"/>
    <lineage>
        <taxon>Bacteria</taxon>
        <taxon>Bacillati</taxon>
        <taxon>Actinomycetota</taxon>
        <taxon>Actinomycetes</taxon>
        <taxon>Mycobacteriales</taxon>
        <taxon>Nocardiaceae</taxon>
        <taxon>Nocardia</taxon>
    </lineage>
</organism>
<gene>
    <name evidence="2" type="ORF">DFR76_104581</name>
</gene>
<evidence type="ECO:0000313" key="2">
    <source>
        <dbReference type="EMBL" id="RDI66828.1"/>
    </source>
</evidence>
<dbReference type="AlphaFoldDB" id="A0A370I808"/>
<protein>
    <submittedName>
        <fullName evidence="2">Uncharacterized protein</fullName>
    </submittedName>
</protein>
<feature type="region of interest" description="Disordered" evidence="1">
    <location>
        <begin position="1"/>
        <end position="22"/>
    </location>
</feature>
<accession>A0A370I808</accession>
<sequence>MGTETVPGVSHRPPASAMSAAEMHSELKRVEHAECAFDTCEMKRACWLALIRLGHLHPYDSPEDCTICVYGPGLN</sequence>